<protein>
    <submittedName>
        <fullName evidence="1">Uncharacterized protein</fullName>
    </submittedName>
</protein>
<evidence type="ECO:0000313" key="1">
    <source>
        <dbReference type="EMBL" id="KAJ9057666.1"/>
    </source>
</evidence>
<comment type="caution">
    <text evidence="1">The sequence shown here is derived from an EMBL/GenBank/DDBJ whole genome shotgun (WGS) entry which is preliminary data.</text>
</comment>
<keyword evidence="2" id="KW-1185">Reference proteome</keyword>
<organism evidence="1 2">
    <name type="scientific">Entomophthora muscae</name>
    <dbReference type="NCBI Taxonomy" id="34485"/>
    <lineage>
        <taxon>Eukaryota</taxon>
        <taxon>Fungi</taxon>
        <taxon>Fungi incertae sedis</taxon>
        <taxon>Zoopagomycota</taxon>
        <taxon>Entomophthoromycotina</taxon>
        <taxon>Entomophthoromycetes</taxon>
        <taxon>Entomophthorales</taxon>
        <taxon>Entomophthoraceae</taxon>
        <taxon>Entomophthora</taxon>
    </lineage>
</organism>
<gene>
    <name evidence="1" type="ORF">DSO57_1020533</name>
</gene>
<dbReference type="Proteomes" id="UP001165960">
    <property type="component" value="Unassembled WGS sequence"/>
</dbReference>
<proteinExistence type="predicted"/>
<reference evidence="1" key="1">
    <citation type="submission" date="2022-04" db="EMBL/GenBank/DDBJ databases">
        <title>Genome of the entomopathogenic fungus Entomophthora muscae.</title>
        <authorList>
            <person name="Elya C."/>
            <person name="Lovett B.R."/>
            <person name="Lee E."/>
            <person name="Macias A.M."/>
            <person name="Hajek A.E."/>
            <person name="De Bivort B.L."/>
            <person name="Kasson M.T."/>
            <person name="De Fine Licht H.H."/>
            <person name="Stajich J.E."/>
        </authorList>
    </citation>
    <scope>NUCLEOTIDE SEQUENCE</scope>
    <source>
        <strain evidence="1">Berkeley</strain>
    </source>
</reference>
<dbReference type="EMBL" id="QTSX02005776">
    <property type="protein sequence ID" value="KAJ9057666.1"/>
    <property type="molecule type" value="Genomic_DNA"/>
</dbReference>
<accession>A0ACC2S683</accession>
<name>A0ACC2S683_9FUNG</name>
<evidence type="ECO:0000313" key="2">
    <source>
        <dbReference type="Proteomes" id="UP001165960"/>
    </source>
</evidence>
<sequence length="190" mass="20424">MIGIPVGSTLVKFNLGALLHSIGERLPNEWIPNIDPSKPPKITAKLTKTTLLLPAWFLACGIFLGSIPAAPVVNVARFVVKNSFSACLIGDNPSSLLNLLSILLFSGEAIVKSLTCNNLDLDAVDYTLPTPVDEEVLMSYLLSLQNNNSVPLQAPVVLPLAPICTPWLLTGLILMGLKFYFPQLSPVSSM</sequence>